<dbReference type="Gene3D" id="3.30.70.940">
    <property type="entry name" value="NusG, N-terminal domain"/>
    <property type="match status" value="1"/>
</dbReference>
<evidence type="ECO:0000313" key="5">
    <source>
        <dbReference type="EMBL" id="RPF49522.1"/>
    </source>
</evidence>
<dbReference type="Pfam" id="PF00467">
    <property type="entry name" value="KOW"/>
    <property type="match status" value="1"/>
</dbReference>
<dbReference type="InterPro" id="IPR014722">
    <property type="entry name" value="Rib_uL2_dom2"/>
</dbReference>
<dbReference type="GO" id="GO:0006354">
    <property type="term" value="P:DNA-templated transcription elongation"/>
    <property type="evidence" value="ECO:0007669"/>
    <property type="project" value="InterPro"/>
</dbReference>
<evidence type="ECO:0000256" key="1">
    <source>
        <dbReference type="ARBA" id="ARBA00022814"/>
    </source>
</evidence>
<dbReference type="InterPro" id="IPR005824">
    <property type="entry name" value="KOW"/>
</dbReference>
<sequence length="148" mass="16566">MQWFAVRVPPCSENKVRKYLEKRKHDGLAGRVGRILVPERDGELLTPGYIFVEADWWPDGYVRPGFPKARTLGSVTEEELDRLMSAAVKPRIKKGDRVEVVEGPLSGQVGVVTRANAKRARVTFVFLGQEATVEFEVEALKRVEGEGS</sequence>
<feature type="domain" description="KOW" evidence="4">
    <location>
        <begin position="91"/>
        <end position="118"/>
    </location>
</feature>
<dbReference type="InterPro" id="IPR008991">
    <property type="entry name" value="Translation_prot_SH3-like_sf"/>
</dbReference>
<dbReference type="InterPro" id="IPR043425">
    <property type="entry name" value="NusG-like"/>
</dbReference>
<dbReference type="AlphaFoldDB" id="A0A3N5BPG9"/>
<keyword evidence="1" id="KW-0889">Transcription antitermination</keyword>
<evidence type="ECO:0000256" key="2">
    <source>
        <dbReference type="ARBA" id="ARBA00023015"/>
    </source>
</evidence>
<proteinExistence type="predicted"/>
<keyword evidence="3" id="KW-0804">Transcription</keyword>
<protein>
    <submittedName>
        <fullName evidence="5">Transcriptional antiterminator NusG</fullName>
    </submittedName>
</protein>
<dbReference type="OrthoDB" id="1681764at2"/>
<dbReference type="InterPro" id="IPR036735">
    <property type="entry name" value="NGN_dom_sf"/>
</dbReference>
<dbReference type="EMBL" id="RKRE01000001">
    <property type="protein sequence ID" value="RPF49522.1"/>
    <property type="molecule type" value="Genomic_DNA"/>
</dbReference>
<keyword evidence="6" id="KW-1185">Reference proteome</keyword>
<dbReference type="CDD" id="cd06091">
    <property type="entry name" value="KOW_NusG"/>
    <property type="match status" value="1"/>
</dbReference>
<dbReference type="Proteomes" id="UP000282654">
    <property type="component" value="Unassembled WGS sequence"/>
</dbReference>
<dbReference type="GO" id="GO:0031564">
    <property type="term" value="P:transcription antitermination"/>
    <property type="evidence" value="ECO:0007669"/>
    <property type="project" value="UniProtKB-KW"/>
</dbReference>
<name>A0A3N5BPG9_9THEO</name>
<accession>A0A3N5BPG9</accession>
<organism evidence="5 6">
    <name type="scientific">Thermodesulfitimonas autotrophica</name>
    <dbReference type="NCBI Taxonomy" id="1894989"/>
    <lineage>
        <taxon>Bacteria</taxon>
        <taxon>Bacillati</taxon>
        <taxon>Bacillota</taxon>
        <taxon>Clostridia</taxon>
        <taxon>Thermoanaerobacterales</taxon>
        <taxon>Thermoanaerobacteraceae</taxon>
        <taxon>Thermodesulfitimonas</taxon>
    </lineage>
</organism>
<dbReference type="PANTHER" id="PTHR30265:SF4">
    <property type="entry name" value="KOW MOTIF FAMILY PROTEIN, EXPRESSED"/>
    <property type="match status" value="1"/>
</dbReference>
<evidence type="ECO:0000259" key="4">
    <source>
        <dbReference type="SMART" id="SM00739"/>
    </source>
</evidence>
<dbReference type="RefSeq" id="WP_123927088.1">
    <property type="nucleotide sequence ID" value="NZ_RKRE01000001.1"/>
</dbReference>
<dbReference type="SUPFAM" id="SSF82679">
    <property type="entry name" value="N-utilization substance G protein NusG, N-terminal domain"/>
    <property type="match status" value="1"/>
</dbReference>
<dbReference type="Gene3D" id="2.30.30.30">
    <property type="match status" value="1"/>
</dbReference>
<evidence type="ECO:0000313" key="6">
    <source>
        <dbReference type="Proteomes" id="UP000282654"/>
    </source>
</evidence>
<dbReference type="SUPFAM" id="SSF50104">
    <property type="entry name" value="Translation proteins SH3-like domain"/>
    <property type="match status" value="1"/>
</dbReference>
<dbReference type="InterPro" id="IPR006645">
    <property type="entry name" value="NGN-like_dom"/>
</dbReference>
<dbReference type="Pfam" id="PF02357">
    <property type="entry name" value="NusG"/>
    <property type="match status" value="1"/>
</dbReference>
<dbReference type="PANTHER" id="PTHR30265">
    <property type="entry name" value="RHO-INTERACTING TRANSCRIPTION TERMINATION FACTOR NUSG"/>
    <property type="match status" value="1"/>
</dbReference>
<gene>
    <name evidence="5" type="ORF">EDD75_0338</name>
</gene>
<reference evidence="5 6" key="1">
    <citation type="submission" date="2018-11" db="EMBL/GenBank/DDBJ databases">
        <title>Genomic Encyclopedia of Type Strains, Phase IV (KMG-IV): sequencing the most valuable type-strain genomes for metagenomic binning, comparative biology and taxonomic classification.</title>
        <authorList>
            <person name="Goeker M."/>
        </authorList>
    </citation>
    <scope>NUCLEOTIDE SEQUENCE [LARGE SCALE GENOMIC DNA]</scope>
    <source>
        <strain evidence="5 6">DSM 102936</strain>
    </source>
</reference>
<evidence type="ECO:0000256" key="3">
    <source>
        <dbReference type="ARBA" id="ARBA00023163"/>
    </source>
</evidence>
<comment type="caution">
    <text evidence="5">The sequence shown here is derived from an EMBL/GenBank/DDBJ whole genome shotgun (WGS) entry which is preliminary data.</text>
</comment>
<keyword evidence="2" id="KW-0805">Transcription regulation</keyword>
<dbReference type="SMART" id="SM00739">
    <property type="entry name" value="KOW"/>
    <property type="match status" value="1"/>
</dbReference>